<sequence>MDNPLLATTSDIKRTTATWPGRFTVVHVGPSQERFVIKTDCIGHPLFQALLDQAELAYGFASNDPLQLPCDVDLFQKVMCEMEKEMAAVTASGAGFCKCYSAGSCHQLLISSSRLIVAGGF</sequence>
<keyword evidence="3" id="KW-1185">Reference proteome</keyword>
<dbReference type="InterPro" id="IPR003676">
    <property type="entry name" value="SAUR_fam"/>
</dbReference>
<evidence type="ECO:0008006" key="4">
    <source>
        <dbReference type="Google" id="ProtNLM"/>
    </source>
</evidence>
<dbReference type="Pfam" id="PF02519">
    <property type="entry name" value="Auxin_inducible"/>
    <property type="match status" value="1"/>
</dbReference>
<comment type="caution">
    <text evidence="2">The sequence shown here is derived from an EMBL/GenBank/DDBJ whole genome shotgun (WGS) entry which is preliminary data.</text>
</comment>
<reference evidence="2 3" key="1">
    <citation type="submission" date="2020-08" db="EMBL/GenBank/DDBJ databases">
        <title>Plant Genome Project.</title>
        <authorList>
            <person name="Zhang R.-G."/>
        </authorList>
    </citation>
    <scope>NUCLEOTIDE SEQUENCE [LARGE SCALE GENOMIC DNA]</scope>
    <source>
        <tissue evidence="2">Rhizome</tissue>
    </source>
</reference>
<dbReference type="Proteomes" id="UP000734854">
    <property type="component" value="Unassembled WGS sequence"/>
</dbReference>
<protein>
    <recommendedName>
        <fullName evidence="4">SAUR family protein</fullName>
    </recommendedName>
</protein>
<dbReference type="PANTHER" id="PTHR31374:SF118">
    <property type="entry name" value="OS01G0924966 PROTEIN"/>
    <property type="match status" value="1"/>
</dbReference>
<proteinExistence type="inferred from homology"/>
<gene>
    <name evidence="2" type="ORF">ZIOFF_061560</name>
</gene>
<dbReference type="GO" id="GO:0009733">
    <property type="term" value="P:response to auxin"/>
    <property type="evidence" value="ECO:0007669"/>
    <property type="project" value="InterPro"/>
</dbReference>
<comment type="similarity">
    <text evidence="1">Belongs to the ARG7 family.</text>
</comment>
<name>A0A8J5EZK6_ZINOF</name>
<dbReference type="PANTHER" id="PTHR31374">
    <property type="entry name" value="AUXIN-INDUCED PROTEIN-LIKE-RELATED"/>
    <property type="match status" value="1"/>
</dbReference>
<dbReference type="AlphaFoldDB" id="A0A8J5EZK6"/>
<evidence type="ECO:0000313" key="2">
    <source>
        <dbReference type="EMBL" id="KAG6478128.1"/>
    </source>
</evidence>
<evidence type="ECO:0000256" key="1">
    <source>
        <dbReference type="ARBA" id="ARBA00006974"/>
    </source>
</evidence>
<dbReference type="EMBL" id="JACMSC010000017">
    <property type="protein sequence ID" value="KAG6478128.1"/>
    <property type="molecule type" value="Genomic_DNA"/>
</dbReference>
<organism evidence="2 3">
    <name type="scientific">Zingiber officinale</name>
    <name type="common">Ginger</name>
    <name type="synonym">Amomum zingiber</name>
    <dbReference type="NCBI Taxonomy" id="94328"/>
    <lineage>
        <taxon>Eukaryota</taxon>
        <taxon>Viridiplantae</taxon>
        <taxon>Streptophyta</taxon>
        <taxon>Embryophyta</taxon>
        <taxon>Tracheophyta</taxon>
        <taxon>Spermatophyta</taxon>
        <taxon>Magnoliopsida</taxon>
        <taxon>Liliopsida</taxon>
        <taxon>Zingiberales</taxon>
        <taxon>Zingiberaceae</taxon>
        <taxon>Zingiber</taxon>
    </lineage>
</organism>
<accession>A0A8J5EZK6</accession>
<evidence type="ECO:0000313" key="3">
    <source>
        <dbReference type="Proteomes" id="UP000734854"/>
    </source>
</evidence>